<feature type="compositionally biased region" description="Polar residues" evidence="1">
    <location>
        <begin position="1"/>
        <end position="20"/>
    </location>
</feature>
<keyword evidence="3" id="KW-1185">Reference proteome</keyword>
<protein>
    <submittedName>
        <fullName evidence="2">Uncharacterized protein</fullName>
    </submittedName>
</protein>
<organism evidence="2 3">
    <name type="scientific">Oryzias javanicus</name>
    <name type="common">Javanese ricefish</name>
    <name type="synonym">Aplocheilus javanicus</name>
    <dbReference type="NCBI Taxonomy" id="123683"/>
    <lineage>
        <taxon>Eukaryota</taxon>
        <taxon>Metazoa</taxon>
        <taxon>Chordata</taxon>
        <taxon>Craniata</taxon>
        <taxon>Vertebrata</taxon>
        <taxon>Euteleostomi</taxon>
        <taxon>Actinopterygii</taxon>
        <taxon>Neopterygii</taxon>
        <taxon>Teleostei</taxon>
        <taxon>Neoteleostei</taxon>
        <taxon>Acanthomorphata</taxon>
        <taxon>Ovalentaria</taxon>
        <taxon>Atherinomorphae</taxon>
        <taxon>Beloniformes</taxon>
        <taxon>Adrianichthyidae</taxon>
        <taxon>Oryziinae</taxon>
        <taxon>Oryzias</taxon>
    </lineage>
</organism>
<dbReference type="AlphaFoldDB" id="A0A3S2M6U5"/>
<sequence>MTNRNICQTSIHGVTTQQQGPEVRREDSIDQPPACSALPLPERTTHSRAAAVRADRSSPLQRAIPALETFLWILFPWNFTQTVLHLLLVSAPGNKNTKI</sequence>
<accession>A0A3S2M6U5</accession>
<evidence type="ECO:0000313" key="2">
    <source>
        <dbReference type="EMBL" id="RVE69120.1"/>
    </source>
</evidence>
<evidence type="ECO:0000256" key="1">
    <source>
        <dbReference type="SAM" id="MobiDB-lite"/>
    </source>
</evidence>
<feature type="region of interest" description="Disordered" evidence="1">
    <location>
        <begin position="1"/>
        <end position="55"/>
    </location>
</feature>
<gene>
    <name evidence="2" type="ORF">OJAV_G00074550</name>
</gene>
<reference evidence="2 3" key="2">
    <citation type="submission" date="2019-01" db="EMBL/GenBank/DDBJ databases">
        <title>A chromosome length genome reference of the Java medaka (oryzias javanicus).</title>
        <authorList>
            <person name="Herpin A."/>
            <person name="Takehana Y."/>
            <person name="Naruse K."/>
            <person name="Ansai S."/>
            <person name="Kawaguchi M."/>
        </authorList>
    </citation>
    <scope>NUCLEOTIDE SEQUENCE [LARGE SCALE GENOMIC DNA]</scope>
    <source>
        <strain evidence="2">RS831</strain>
        <tissue evidence="2">Whole body</tissue>
    </source>
</reference>
<dbReference type="Proteomes" id="UP000283210">
    <property type="component" value="Chromosome 8"/>
</dbReference>
<name>A0A3S2M6U5_ORYJA</name>
<proteinExistence type="predicted"/>
<reference evidence="2 3" key="1">
    <citation type="submission" date="2018-11" db="EMBL/GenBank/DDBJ databases">
        <authorList>
            <person name="Lopez-Roques C."/>
            <person name="Donnadieu C."/>
            <person name="Bouchez O."/>
            <person name="Klopp C."/>
            <person name="Cabau C."/>
            <person name="Zahm M."/>
        </authorList>
    </citation>
    <scope>NUCLEOTIDE SEQUENCE [LARGE SCALE GENOMIC DNA]</scope>
    <source>
        <strain evidence="2">RS831</strain>
        <tissue evidence="2">Whole body</tissue>
    </source>
</reference>
<evidence type="ECO:0000313" key="3">
    <source>
        <dbReference type="Proteomes" id="UP000283210"/>
    </source>
</evidence>
<dbReference type="EMBL" id="CM012444">
    <property type="protein sequence ID" value="RVE69120.1"/>
    <property type="molecule type" value="Genomic_DNA"/>
</dbReference>